<protein>
    <submittedName>
        <fullName evidence="1">Uncharacterized protein</fullName>
    </submittedName>
</protein>
<dbReference type="EMBL" id="PYNS01000008">
    <property type="protein sequence ID" value="PSV11015.1"/>
    <property type="molecule type" value="Genomic_DNA"/>
</dbReference>
<sequence length="120" mass="13653">MSLEVLGFIVDNCPEKIEKLAEENNVKNVDASLRLAELLVRGKIAFKDLTKAQEYHYENAMRPLIENIPCNGVLGIIENGDGEYVDTCNGNGYVDEESLLISYQEDDFKCQICRFDNERM</sequence>
<accession>A0A2T3KVA9</accession>
<evidence type="ECO:0000313" key="1">
    <source>
        <dbReference type="EMBL" id="PSV11015.1"/>
    </source>
</evidence>
<dbReference type="RefSeq" id="WP_107184923.1">
    <property type="nucleotide sequence ID" value="NZ_JAWQGC010000001.1"/>
</dbReference>
<name>A0A2T3KVA9_PHOLD</name>
<proteinExistence type="predicted"/>
<comment type="caution">
    <text evidence="1">The sequence shown here is derived from an EMBL/GenBank/DDBJ whole genome shotgun (WGS) entry which is preliminary data.</text>
</comment>
<organism evidence="1 2">
    <name type="scientific">Photobacterium leiognathi subsp. mandapamensis</name>
    <name type="common">Photobacterium mandapamensis</name>
    <dbReference type="NCBI Taxonomy" id="48408"/>
    <lineage>
        <taxon>Bacteria</taxon>
        <taxon>Pseudomonadati</taxon>
        <taxon>Pseudomonadota</taxon>
        <taxon>Gammaproteobacteria</taxon>
        <taxon>Vibrionales</taxon>
        <taxon>Vibrionaceae</taxon>
        <taxon>Photobacterium</taxon>
    </lineage>
</organism>
<dbReference type="Proteomes" id="UP000240530">
    <property type="component" value="Unassembled WGS sequence"/>
</dbReference>
<reference evidence="1 2" key="1">
    <citation type="submission" date="2018-03" db="EMBL/GenBank/DDBJ databases">
        <title>Whole genome sequencing of Histamine producing bacteria.</title>
        <authorList>
            <person name="Butler K."/>
        </authorList>
    </citation>
    <scope>NUCLEOTIDE SEQUENCE [LARGE SCALE GENOMIC DNA]</scope>
    <source>
        <strain evidence="1 2">Res.4.1</strain>
    </source>
</reference>
<dbReference type="AlphaFoldDB" id="A0A2T3KVA9"/>
<evidence type="ECO:0000313" key="2">
    <source>
        <dbReference type="Proteomes" id="UP000240530"/>
    </source>
</evidence>
<gene>
    <name evidence="1" type="ORF">C0W93_09770</name>
</gene>